<organism evidence="1 2">
    <name type="scientific">Solanum commersonii</name>
    <name type="common">Commerson's wild potato</name>
    <name type="synonym">Commerson's nightshade</name>
    <dbReference type="NCBI Taxonomy" id="4109"/>
    <lineage>
        <taxon>Eukaryota</taxon>
        <taxon>Viridiplantae</taxon>
        <taxon>Streptophyta</taxon>
        <taxon>Embryophyta</taxon>
        <taxon>Tracheophyta</taxon>
        <taxon>Spermatophyta</taxon>
        <taxon>Magnoliopsida</taxon>
        <taxon>eudicotyledons</taxon>
        <taxon>Gunneridae</taxon>
        <taxon>Pentapetalae</taxon>
        <taxon>asterids</taxon>
        <taxon>lamiids</taxon>
        <taxon>Solanales</taxon>
        <taxon>Solanaceae</taxon>
        <taxon>Solanoideae</taxon>
        <taxon>Solaneae</taxon>
        <taxon>Solanum</taxon>
    </lineage>
</organism>
<name>A0A9J6AUB0_SOLCO</name>
<dbReference type="AlphaFoldDB" id="A0A9J6AUB0"/>
<reference evidence="1 2" key="1">
    <citation type="submission" date="2020-09" db="EMBL/GenBank/DDBJ databases">
        <title>De no assembly of potato wild relative species, Solanum commersonii.</title>
        <authorList>
            <person name="Cho K."/>
        </authorList>
    </citation>
    <scope>NUCLEOTIDE SEQUENCE [LARGE SCALE GENOMIC DNA]</scope>
    <source>
        <strain evidence="1">LZ3.2</strain>
        <tissue evidence="1">Leaf</tissue>
    </source>
</reference>
<dbReference type="EMBL" id="JACXVP010000002">
    <property type="protein sequence ID" value="KAG5628120.1"/>
    <property type="molecule type" value="Genomic_DNA"/>
</dbReference>
<accession>A0A9J6AUB0</accession>
<proteinExistence type="predicted"/>
<gene>
    <name evidence="1" type="ORF">H5410_013338</name>
</gene>
<keyword evidence="2" id="KW-1185">Reference proteome</keyword>
<dbReference type="Proteomes" id="UP000824120">
    <property type="component" value="Chromosome 2"/>
</dbReference>
<comment type="caution">
    <text evidence="1">The sequence shown here is derived from an EMBL/GenBank/DDBJ whole genome shotgun (WGS) entry which is preliminary data.</text>
</comment>
<sequence>MRNLTIPNSPLVLPKSGASTVYALGFNSGFGGDLRVYLIRLPVWFHFTPVCLMSDDDVVLAAPGEGNSGER</sequence>
<evidence type="ECO:0000313" key="1">
    <source>
        <dbReference type="EMBL" id="KAG5628120.1"/>
    </source>
</evidence>
<protein>
    <submittedName>
        <fullName evidence="1">Uncharacterized protein</fullName>
    </submittedName>
</protein>
<evidence type="ECO:0000313" key="2">
    <source>
        <dbReference type="Proteomes" id="UP000824120"/>
    </source>
</evidence>